<evidence type="ECO:0000313" key="2">
    <source>
        <dbReference type="EMBL" id="TGG92598.1"/>
    </source>
</evidence>
<sequence>ASVANDVESKTVTPTTANANATVTVNGSAVTSGNASDPISLAKGDATTITVVVTPQDPNAEEKTYTIQVTRAPSANA</sequence>
<feature type="non-terminal residue" evidence="2">
    <location>
        <position position="77"/>
    </location>
</feature>
<dbReference type="Pfam" id="PF12733">
    <property type="entry name" value="Cadherin-like"/>
    <property type="match status" value="1"/>
</dbReference>
<feature type="domain" description="Cadherin-like beta-sandwich-like" evidence="1">
    <location>
        <begin position="1"/>
        <end position="71"/>
    </location>
</feature>
<proteinExistence type="predicted"/>
<reference evidence="2 3" key="1">
    <citation type="journal article" date="2019" name="mSystems">
        <title>Life at home and on the roam: Genomic adaptions reflect the dual lifestyle of an intracellular, facultative symbiont.</title>
        <authorList>
            <person name="Burgsdorf I."/>
        </authorList>
    </citation>
    <scope>NUCLEOTIDE SEQUENCE [LARGE SCALE GENOMIC DNA]</scope>
    <source>
        <strain evidence="2">277cV</strain>
    </source>
</reference>
<gene>
    <name evidence="2" type="ORF">ERJ67_05660</name>
</gene>
<organism evidence="2 3">
    <name type="scientific">Aphanocapsa feldmannii 277cV</name>
    <dbReference type="NCBI Taxonomy" id="2507553"/>
    <lineage>
        <taxon>Bacteria</taxon>
        <taxon>Bacillati</taxon>
        <taxon>Cyanobacteriota</taxon>
        <taxon>Cyanophyceae</taxon>
        <taxon>Oscillatoriophycideae</taxon>
        <taxon>Chroococcales</taxon>
        <taxon>Microcystaceae</taxon>
        <taxon>Aphanocapsa</taxon>
    </lineage>
</organism>
<accession>A0A524RPG9</accession>
<comment type="caution">
    <text evidence="2">The sequence shown here is derived from an EMBL/GenBank/DDBJ whole genome shotgun (WGS) entry which is preliminary data.</text>
</comment>
<evidence type="ECO:0000313" key="3">
    <source>
        <dbReference type="Proteomes" id="UP000317990"/>
    </source>
</evidence>
<dbReference type="InterPro" id="IPR025883">
    <property type="entry name" value="Cadherin-like_domain"/>
</dbReference>
<feature type="non-terminal residue" evidence="2">
    <location>
        <position position="1"/>
    </location>
</feature>
<protein>
    <submittedName>
        <fullName evidence="2">Cadherin-like beta sandwich domain-containing protein</fullName>
    </submittedName>
</protein>
<dbReference type="Proteomes" id="UP000317990">
    <property type="component" value="Unassembled WGS sequence"/>
</dbReference>
<name>A0A524RPG9_9CHRO</name>
<dbReference type="EMBL" id="SRMO01000060">
    <property type="protein sequence ID" value="TGG92598.1"/>
    <property type="molecule type" value="Genomic_DNA"/>
</dbReference>
<dbReference type="AlphaFoldDB" id="A0A524RPG9"/>
<evidence type="ECO:0000259" key="1">
    <source>
        <dbReference type="Pfam" id="PF12733"/>
    </source>
</evidence>